<evidence type="ECO:0000256" key="3">
    <source>
        <dbReference type="ARBA" id="ARBA00022729"/>
    </source>
</evidence>
<dbReference type="AlphaFoldDB" id="U7QGW4"/>
<name>U7QGW4_9CYAN</name>
<proteinExistence type="inferred from homology"/>
<dbReference type="Pfam" id="PF01547">
    <property type="entry name" value="SBP_bac_1"/>
    <property type="match status" value="1"/>
</dbReference>
<dbReference type="Gene3D" id="3.40.190.10">
    <property type="entry name" value="Periplasmic binding protein-like II"/>
    <property type="match status" value="2"/>
</dbReference>
<dbReference type="RefSeq" id="WP_023067335.1">
    <property type="nucleotide sequence ID" value="NZ_AUZM01000036.1"/>
</dbReference>
<accession>U7QGW4</accession>
<sequence length="456" mass="51494">MFKSQKLKDWLKLFERRGVILSWFSLVWSRRVFRGIGLAIVTLFSIGLFSHFPSFSQDPVTVRFLVQAGEATQLQSFAEDFNQKNPNITLEIVKGPNNTNLVEDLYTSAFLLGDSPYDIVYMDIVWVQKFAAAGWLADLSEWVDADLLTPYLEGVTEGGRYQGKLYRMPLRADGGMLYYRTDFLKQVGADPPETFEELVEISQQIQDQGLAQWGFIWQGKQYEGLSALFTEILEGFGGFWVDPETNEVGLDRPEAIAAAEFLRQTITKGISPQDVTTYSEEETRLLFQSGNTAFLRNWPYVVPLANQSKIAGQFSIKPMIHAPSFNSGACLGGWGFGISSRSPHQQEAWKVIEYFNNIDVQRQYFLITGFVPGRRSLFLDPELVSKYPHYPQLLDVINNSVLRPPIAQYAQTSDILQRYLSAALTGSQTPKAALEAAATETRTLLGRQQRVISLEQ</sequence>
<dbReference type="CDD" id="cd14750">
    <property type="entry name" value="PBP2_TMBP"/>
    <property type="match status" value="1"/>
</dbReference>
<feature type="transmembrane region" description="Helical" evidence="4">
    <location>
        <begin position="32"/>
        <end position="52"/>
    </location>
</feature>
<organism evidence="5 6">
    <name type="scientific">Lyngbya aestuarii BL J</name>
    <dbReference type="NCBI Taxonomy" id="1348334"/>
    <lineage>
        <taxon>Bacteria</taxon>
        <taxon>Bacillati</taxon>
        <taxon>Cyanobacteriota</taxon>
        <taxon>Cyanophyceae</taxon>
        <taxon>Oscillatoriophycideae</taxon>
        <taxon>Oscillatoriales</taxon>
        <taxon>Microcoleaceae</taxon>
        <taxon>Lyngbya</taxon>
    </lineage>
</organism>
<dbReference type="SUPFAM" id="SSF53850">
    <property type="entry name" value="Periplasmic binding protein-like II"/>
    <property type="match status" value="1"/>
</dbReference>
<evidence type="ECO:0000313" key="5">
    <source>
        <dbReference type="EMBL" id="ERT06497.1"/>
    </source>
</evidence>
<dbReference type="GO" id="GO:0055052">
    <property type="term" value="C:ATP-binding cassette (ABC) transporter complex, substrate-binding subunit-containing"/>
    <property type="evidence" value="ECO:0007669"/>
    <property type="project" value="TreeGrafter"/>
</dbReference>
<dbReference type="GO" id="GO:0015768">
    <property type="term" value="P:maltose transport"/>
    <property type="evidence" value="ECO:0007669"/>
    <property type="project" value="TreeGrafter"/>
</dbReference>
<keyword evidence="4" id="KW-0472">Membrane</keyword>
<evidence type="ECO:0000256" key="2">
    <source>
        <dbReference type="ARBA" id="ARBA00022448"/>
    </source>
</evidence>
<keyword evidence="6" id="KW-1185">Reference proteome</keyword>
<dbReference type="PANTHER" id="PTHR30061:SF50">
    <property type="entry name" value="MALTOSE_MALTODEXTRIN-BINDING PERIPLASMIC PROTEIN"/>
    <property type="match status" value="1"/>
</dbReference>
<reference evidence="5 6" key="1">
    <citation type="journal article" date="2013" name="Front. Microbiol.">
        <title>Comparative genomic analyses of the cyanobacterium, Lyngbya aestuarii BL J, a powerful hydrogen producer.</title>
        <authorList>
            <person name="Kothari A."/>
            <person name="Vaughn M."/>
            <person name="Garcia-Pichel F."/>
        </authorList>
    </citation>
    <scope>NUCLEOTIDE SEQUENCE [LARGE SCALE GENOMIC DNA]</scope>
    <source>
        <strain evidence="5 6">BL J</strain>
    </source>
</reference>
<evidence type="ECO:0000313" key="6">
    <source>
        <dbReference type="Proteomes" id="UP000017127"/>
    </source>
</evidence>
<evidence type="ECO:0000256" key="4">
    <source>
        <dbReference type="SAM" id="Phobius"/>
    </source>
</evidence>
<keyword evidence="4" id="KW-1133">Transmembrane helix</keyword>
<evidence type="ECO:0000256" key="1">
    <source>
        <dbReference type="ARBA" id="ARBA00008520"/>
    </source>
</evidence>
<dbReference type="PATRIC" id="fig|1348334.3.peg.3472"/>
<dbReference type="InterPro" id="IPR006059">
    <property type="entry name" value="SBP"/>
</dbReference>
<keyword evidence="3" id="KW-0732">Signal</keyword>
<comment type="caution">
    <text evidence="5">The sequence shown here is derived from an EMBL/GenBank/DDBJ whole genome shotgun (WGS) entry which is preliminary data.</text>
</comment>
<dbReference type="PANTHER" id="PTHR30061">
    <property type="entry name" value="MALTOSE-BINDING PERIPLASMIC PROTEIN"/>
    <property type="match status" value="1"/>
</dbReference>
<keyword evidence="4" id="KW-0812">Transmembrane</keyword>
<dbReference type="GO" id="GO:0042956">
    <property type="term" value="P:maltodextrin transmembrane transport"/>
    <property type="evidence" value="ECO:0007669"/>
    <property type="project" value="TreeGrafter"/>
</dbReference>
<comment type="similarity">
    <text evidence="1">Belongs to the bacterial solute-binding protein 1 family.</text>
</comment>
<protein>
    <submittedName>
        <fullName evidence="5">Bacterial extracellular solute-binding family protein</fullName>
    </submittedName>
</protein>
<keyword evidence="2" id="KW-0813">Transport</keyword>
<dbReference type="GO" id="GO:1901982">
    <property type="term" value="F:maltose binding"/>
    <property type="evidence" value="ECO:0007669"/>
    <property type="project" value="TreeGrafter"/>
</dbReference>
<dbReference type="EMBL" id="AUZM01000036">
    <property type="protein sequence ID" value="ERT06497.1"/>
    <property type="molecule type" value="Genomic_DNA"/>
</dbReference>
<gene>
    <name evidence="5" type="ORF">M595_3589</name>
</gene>
<dbReference type="Proteomes" id="UP000017127">
    <property type="component" value="Unassembled WGS sequence"/>
</dbReference>